<dbReference type="PANTHER" id="PTHR11890:SF26">
    <property type="entry name" value="INTERLEUKIN-1 RECEPTOR TYPE 1"/>
    <property type="match status" value="1"/>
</dbReference>
<dbReference type="PROSITE" id="PS50104">
    <property type="entry name" value="TIR"/>
    <property type="match status" value="1"/>
</dbReference>
<dbReference type="InterPro" id="IPR036179">
    <property type="entry name" value="Ig-like_dom_sf"/>
</dbReference>
<keyword evidence="4" id="KW-1015">Disulfide bond</keyword>
<dbReference type="PANTHER" id="PTHR11890">
    <property type="entry name" value="INTERLEUKIN-1 RECEPTOR FAMILY MEMBER"/>
    <property type="match status" value="1"/>
</dbReference>
<dbReference type="Gene3D" id="3.40.50.10140">
    <property type="entry name" value="Toll/interleukin-1 receptor homology (TIR) domain"/>
    <property type="match status" value="1"/>
</dbReference>
<feature type="domain" description="Ig-like" evidence="9">
    <location>
        <begin position="30"/>
        <end position="103"/>
    </location>
</feature>
<dbReference type="SMART" id="SM00409">
    <property type="entry name" value="IG"/>
    <property type="match status" value="2"/>
</dbReference>
<dbReference type="AlphaFoldDB" id="A0A556U4L3"/>
<feature type="domain" description="TIR" evidence="8">
    <location>
        <begin position="315"/>
        <end position="472"/>
    </location>
</feature>
<evidence type="ECO:0000313" key="10">
    <source>
        <dbReference type="EMBL" id="TSM60585.1"/>
    </source>
</evidence>
<name>A0A556U4L3_BAGYA</name>
<evidence type="ECO:0000256" key="6">
    <source>
        <dbReference type="ARBA" id="ARBA00023319"/>
    </source>
</evidence>
<accession>A0A556U4L3</accession>
<comment type="caution">
    <text evidence="10">The sequence shown here is derived from an EMBL/GenBank/DDBJ whole genome shotgun (WGS) entry which is preliminary data.</text>
</comment>
<feature type="chain" id="PRO_5021889921" evidence="7">
    <location>
        <begin position="20"/>
        <end position="484"/>
    </location>
</feature>
<dbReference type="EMBL" id="VCAZ01000047">
    <property type="protein sequence ID" value="TSM60585.1"/>
    <property type="molecule type" value="Genomic_DNA"/>
</dbReference>
<evidence type="ECO:0000313" key="11">
    <source>
        <dbReference type="Proteomes" id="UP000319801"/>
    </source>
</evidence>
<evidence type="ECO:0000256" key="2">
    <source>
        <dbReference type="ARBA" id="ARBA00022801"/>
    </source>
</evidence>
<evidence type="ECO:0000256" key="5">
    <source>
        <dbReference type="ARBA" id="ARBA00023180"/>
    </source>
</evidence>
<keyword evidence="3" id="KW-0520">NAD</keyword>
<dbReference type="SUPFAM" id="SSF48726">
    <property type="entry name" value="Immunoglobulin"/>
    <property type="match status" value="1"/>
</dbReference>
<keyword evidence="11" id="KW-1185">Reference proteome</keyword>
<keyword evidence="6" id="KW-0393">Immunoglobulin domain</keyword>
<dbReference type="SMART" id="SM00255">
    <property type="entry name" value="TIR"/>
    <property type="match status" value="1"/>
</dbReference>
<feature type="signal peptide" evidence="7">
    <location>
        <begin position="1"/>
        <end position="19"/>
    </location>
</feature>
<dbReference type="PROSITE" id="PS50835">
    <property type="entry name" value="IG_LIKE"/>
    <property type="match status" value="2"/>
</dbReference>
<dbReference type="OrthoDB" id="6132459at2759"/>
<protein>
    <submittedName>
        <fullName evidence="10">Interleukin-1 receptor-like 1</fullName>
    </submittedName>
</protein>
<evidence type="ECO:0000256" key="7">
    <source>
        <dbReference type="SAM" id="SignalP"/>
    </source>
</evidence>
<sequence length="484" mass="56015">MILQRVIFCVLSELIIACASRNYSAQCKSPQMVYLLRVIQGEGLRLTCPNLECRCVNNDSLINWFKKENNGIQSITTEENQRVYYQGVVLYFLPLSLNDTGLYITQWWHNPLKCTEFKTEIVVDEKFHPKQLYRKFTEQVDILPLECPVWQEKGENITWHKDFHLIPNESGNKLKVYLPQDDAKGIYTCVCAWEHHGQIFHTSGSYQVLEKDHFVDFPPTFIQPTNNSVVTVDQGTKVKLNCLVFFGTLKGSSVYWMRDNNKLDGNTRMENDSMQSIVTIHQVSKKDLRYNYCCIATSPYILDFVCITLKTRDGKLYDAYVIYQQDSNGDKTERKVDYFVNKVLTDVLENACGFKLYIHGRDDLPGEDCTEFIEERMQLSRRLIAVLPSGVSQSPGVMTPLFFDWHVGLHQVLIEHELRVILIQLEEMKGYSHLPLALQHLLQKTPPLKWDGASGRATHPSSSFWKKLRYMMPVPSDSRSRDVQ</sequence>
<keyword evidence="10" id="KW-0675">Receptor</keyword>
<dbReference type="GO" id="GO:0016787">
    <property type="term" value="F:hydrolase activity"/>
    <property type="evidence" value="ECO:0007669"/>
    <property type="project" value="UniProtKB-KW"/>
</dbReference>
<dbReference type="InterPro" id="IPR003599">
    <property type="entry name" value="Ig_sub"/>
</dbReference>
<organism evidence="10 11">
    <name type="scientific">Bagarius yarrelli</name>
    <name type="common">Goonch</name>
    <name type="synonym">Bagrus yarrelli</name>
    <dbReference type="NCBI Taxonomy" id="175774"/>
    <lineage>
        <taxon>Eukaryota</taxon>
        <taxon>Metazoa</taxon>
        <taxon>Chordata</taxon>
        <taxon>Craniata</taxon>
        <taxon>Vertebrata</taxon>
        <taxon>Euteleostomi</taxon>
        <taxon>Actinopterygii</taxon>
        <taxon>Neopterygii</taxon>
        <taxon>Teleostei</taxon>
        <taxon>Ostariophysi</taxon>
        <taxon>Siluriformes</taxon>
        <taxon>Sisoridae</taxon>
        <taxon>Sisorinae</taxon>
        <taxon>Bagarius</taxon>
    </lineage>
</organism>
<dbReference type="InterPro" id="IPR015621">
    <property type="entry name" value="IL-1_rcpt_fam"/>
</dbReference>
<dbReference type="InterPro" id="IPR000157">
    <property type="entry name" value="TIR_dom"/>
</dbReference>
<dbReference type="InterPro" id="IPR007110">
    <property type="entry name" value="Ig-like_dom"/>
</dbReference>
<evidence type="ECO:0000256" key="3">
    <source>
        <dbReference type="ARBA" id="ARBA00023027"/>
    </source>
</evidence>
<dbReference type="Pfam" id="PF13927">
    <property type="entry name" value="Ig_3"/>
    <property type="match status" value="1"/>
</dbReference>
<evidence type="ECO:0000256" key="4">
    <source>
        <dbReference type="ARBA" id="ARBA00023157"/>
    </source>
</evidence>
<dbReference type="InterPro" id="IPR013783">
    <property type="entry name" value="Ig-like_fold"/>
</dbReference>
<dbReference type="Gene3D" id="2.60.40.10">
    <property type="entry name" value="Immunoglobulins"/>
    <property type="match status" value="3"/>
</dbReference>
<proteinExistence type="inferred from homology"/>
<dbReference type="PRINTS" id="PR01537">
    <property type="entry name" value="INTRLKN1R1F"/>
</dbReference>
<comment type="similarity">
    <text evidence="1">Belongs to the interleukin-1 receptor family.</text>
</comment>
<evidence type="ECO:0000259" key="9">
    <source>
        <dbReference type="PROSITE" id="PS50835"/>
    </source>
</evidence>
<evidence type="ECO:0000259" key="8">
    <source>
        <dbReference type="PROSITE" id="PS50104"/>
    </source>
</evidence>
<keyword evidence="2" id="KW-0378">Hydrolase</keyword>
<dbReference type="Proteomes" id="UP000319801">
    <property type="component" value="Unassembled WGS sequence"/>
</dbReference>
<reference evidence="10 11" key="1">
    <citation type="journal article" date="2019" name="Genome Biol. Evol.">
        <title>Whole-Genome Sequencing of the Giant Devil Catfish, Bagarius yarrelli.</title>
        <authorList>
            <person name="Jiang W."/>
            <person name="Lv Y."/>
            <person name="Cheng L."/>
            <person name="Yang K."/>
            <person name="Chao B."/>
            <person name="Wang X."/>
            <person name="Li Y."/>
            <person name="Pan X."/>
            <person name="You X."/>
            <person name="Zhang Y."/>
            <person name="Yang J."/>
            <person name="Li J."/>
            <person name="Zhang X."/>
            <person name="Liu S."/>
            <person name="Sun C."/>
            <person name="Yang J."/>
            <person name="Shi Q."/>
        </authorList>
    </citation>
    <scope>NUCLEOTIDE SEQUENCE [LARGE SCALE GENOMIC DNA]</scope>
    <source>
        <strain evidence="10">JWS20170419001</strain>
        <tissue evidence="10">Muscle</tissue>
    </source>
</reference>
<evidence type="ECO:0000256" key="1">
    <source>
        <dbReference type="ARBA" id="ARBA00009752"/>
    </source>
</evidence>
<dbReference type="Pfam" id="PF01582">
    <property type="entry name" value="TIR"/>
    <property type="match status" value="1"/>
</dbReference>
<feature type="domain" description="Ig-like" evidence="9">
    <location>
        <begin position="219"/>
        <end position="298"/>
    </location>
</feature>
<keyword evidence="5" id="KW-0325">Glycoprotein</keyword>
<keyword evidence="7" id="KW-0732">Signal</keyword>
<dbReference type="SUPFAM" id="SSF52200">
    <property type="entry name" value="Toll/Interleukin receptor TIR domain"/>
    <property type="match status" value="1"/>
</dbReference>
<dbReference type="InterPro" id="IPR035897">
    <property type="entry name" value="Toll_tir_struct_dom_sf"/>
</dbReference>
<gene>
    <name evidence="10" type="ORF">Baya_8657</name>
</gene>
<dbReference type="GO" id="GO:0007165">
    <property type="term" value="P:signal transduction"/>
    <property type="evidence" value="ECO:0007669"/>
    <property type="project" value="InterPro"/>
</dbReference>